<keyword evidence="5" id="KW-1015">Disulfide bond</keyword>
<dbReference type="InterPro" id="IPR006052">
    <property type="entry name" value="TNF_dom"/>
</dbReference>
<dbReference type="InterPro" id="IPR008983">
    <property type="entry name" value="Tumour_necrosis_fac-like_dom"/>
</dbReference>
<evidence type="ECO:0000313" key="9">
    <source>
        <dbReference type="EMBL" id="JAS01080.1"/>
    </source>
</evidence>
<name>A0A170ZK46_TRIIF</name>
<dbReference type="PANTHER" id="PTHR15151">
    <property type="entry name" value="PROTEIN EIGER"/>
    <property type="match status" value="1"/>
</dbReference>
<dbReference type="Pfam" id="PF00229">
    <property type="entry name" value="TNF"/>
    <property type="match status" value="1"/>
</dbReference>
<protein>
    <submittedName>
        <fullName evidence="9">Math and lrr domain-containing protein</fullName>
    </submittedName>
</protein>
<dbReference type="GO" id="GO:0005164">
    <property type="term" value="F:tumor necrosis factor receptor binding"/>
    <property type="evidence" value="ECO:0007669"/>
    <property type="project" value="InterPro"/>
</dbReference>
<dbReference type="SUPFAM" id="SSF49842">
    <property type="entry name" value="TNF-like"/>
    <property type="match status" value="1"/>
</dbReference>
<feature type="chain" id="PRO_5007905057" evidence="7">
    <location>
        <begin position="19"/>
        <end position="345"/>
    </location>
</feature>
<dbReference type="GO" id="GO:0016020">
    <property type="term" value="C:membrane"/>
    <property type="evidence" value="ECO:0007669"/>
    <property type="project" value="InterPro"/>
</dbReference>
<evidence type="ECO:0000259" key="8">
    <source>
        <dbReference type="PROSITE" id="PS50049"/>
    </source>
</evidence>
<accession>A0A170ZK46</accession>
<reference evidence="9" key="2">
    <citation type="journal article" date="2017" name="J. Med. Entomol.">
        <title>Transcriptome Analysis of the Triatoma infestans (Hemiptera: Reduviidae) Integument.</title>
        <authorList>
            <person name="Calderon-Fernandez G.M."/>
            <person name="Moriconi D.E."/>
            <person name="Dulbecco A.B."/>
            <person name="Juarez M.P."/>
        </authorList>
    </citation>
    <scope>NUCLEOTIDE SEQUENCE</scope>
    <source>
        <strain evidence="9">Int1</strain>
        <tissue evidence="9">Integument</tissue>
    </source>
</reference>
<sequence length="345" mass="39574">MYLFVALTASVCLAVTIAYLEMRRDAEVEQLRSEVAMLIKYVDTLKAKLNRTETFSKKFDEVMKKLSKSAPTAAGGTYDEEDEYYDDAYDYDYEDMKAPAANTTSREKRSVDDHGGRIHNVLHMRTLPVNKHAQENPPVLAKIFIVGDEKGEQTRRPNFERLQPKEEEIHHGNGHHHRCKSLEDGCDQHIPVLAHFGADSGGSASIGLPHYEANHRMYHPEGVFRNWTPAAWVPHRNGQIVLDEENIIVREPGIYFFYAQIFYANSHDRSGFRVFVNHRPMFQCTTTTRNCHGSNHMKWNSCFTGGLIKLAKDDNITLREIEGDRYTVFEKTKSFFGLFRVAVKP</sequence>
<evidence type="ECO:0000256" key="6">
    <source>
        <dbReference type="ARBA" id="ARBA00023180"/>
    </source>
</evidence>
<keyword evidence="4" id="KW-0964">Secreted</keyword>
<feature type="signal peptide" evidence="7">
    <location>
        <begin position="1"/>
        <end position="18"/>
    </location>
</feature>
<comment type="similarity">
    <text evidence="2">Belongs to the tumor necrosis factor family.</text>
</comment>
<reference evidence="9" key="1">
    <citation type="submission" date="2016-04" db="EMBL/GenBank/DDBJ databases">
        <authorList>
            <person name="Calderon-Fernandez G.M.Sr."/>
        </authorList>
    </citation>
    <scope>NUCLEOTIDE SEQUENCE</scope>
    <source>
        <strain evidence="9">Int1</strain>
        <tissue evidence="9">Integument</tissue>
    </source>
</reference>
<dbReference type="InterPro" id="IPR051748">
    <property type="entry name" value="TNF_Ligand_Superfamily"/>
</dbReference>
<keyword evidence="3" id="KW-0202">Cytokine</keyword>
<evidence type="ECO:0000256" key="7">
    <source>
        <dbReference type="SAM" id="SignalP"/>
    </source>
</evidence>
<comment type="subcellular location">
    <subcellularLocation>
        <location evidence="1">Secreted</location>
    </subcellularLocation>
</comment>
<dbReference type="GO" id="GO:0005615">
    <property type="term" value="C:extracellular space"/>
    <property type="evidence" value="ECO:0007669"/>
    <property type="project" value="UniProtKB-KW"/>
</dbReference>
<evidence type="ECO:0000256" key="1">
    <source>
        <dbReference type="ARBA" id="ARBA00004613"/>
    </source>
</evidence>
<organism evidence="9">
    <name type="scientific">Triatoma infestans</name>
    <name type="common">Assassin bug</name>
    <dbReference type="NCBI Taxonomy" id="30076"/>
    <lineage>
        <taxon>Eukaryota</taxon>
        <taxon>Metazoa</taxon>
        <taxon>Ecdysozoa</taxon>
        <taxon>Arthropoda</taxon>
        <taxon>Hexapoda</taxon>
        <taxon>Insecta</taxon>
        <taxon>Pterygota</taxon>
        <taxon>Neoptera</taxon>
        <taxon>Paraneoptera</taxon>
        <taxon>Hemiptera</taxon>
        <taxon>Heteroptera</taxon>
        <taxon>Panheteroptera</taxon>
        <taxon>Cimicomorpha</taxon>
        <taxon>Reduviidae</taxon>
        <taxon>Triatominae</taxon>
        <taxon>Triatoma</taxon>
    </lineage>
</organism>
<evidence type="ECO:0000256" key="2">
    <source>
        <dbReference type="ARBA" id="ARBA00008670"/>
    </source>
</evidence>
<feature type="domain" description="THD" evidence="8">
    <location>
        <begin position="207"/>
        <end position="341"/>
    </location>
</feature>
<dbReference type="Gene3D" id="2.60.120.40">
    <property type="match status" value="1"/>
</dbReference>
<proteinExistence type="inferred from homology"/>
<keyword evidence="7" id="KW-0732">Signal</keyword>
<dbReference type="GO" id="GO:0005125">
    <property type="term" value="F:cytokine activity"/>
    <property type="evidence" value="ECO:0007669"/>
    <property type="project" value="UniProtKB-KW"/>
</dbReference>
<dbReference type="PANTHER" id="PTHR15151:SF24">
    <property type="entry name" value="A PROLIFERATION-INDUCING LIGAND-LIKE PROTEIN-RELATED"/>
    <property type="match status" value="1"/>
</dbReference>
<dbReference type="PROSITE" id="PS50049">
    <property type="entry name" value="THD_2"/>
    <property type="match status" value="1"/>
</dbReference>
<keyword evidence="6" id="KW-0325">Glycoprotein</keyword>
<dbReference type="AlphaFoldDB" id="A0A170ZK46"/>
<dbReference type="EMBL" id="GEMB01002099">
    <property type="protein sequence ID" value="JAS01080.1"/>
    <property type="molecule type" value="Transcribed_RNA"/>
</dbReference>
<evidence type="ECO:0000256" key="4">
    <source>
        <dbReference type="ARBA" id="ARBA00022525"/>
    </source>
</evidence>
<evidence type="ECO:0000256" key="3">
    <source>
        <dbReference type="ARBA" id="ARBA00022514"/>
    </source>
</evidence>
<evidence type="ECO:0000256" key="5">
    <source>
        <dbReference type="ARBA" id="ARBA00023157"/>
    </source>
</evidence>
<dbReference type="GO" id="GO:0006955">
    <property type="term" value="P:immune response"/>
    <property type="evidence" value="ECO:0007669"/>
    <property type="project" value="InterPro"/>
</dbReference>